<dbReference type="InterPro" id="IPR002491">
    <property type="entry name" value="ABC_transptr_periplasmic_BD"/>
</dbReference>
<accession>A0ABM8VAV3</accession>
<evidence type="ECO:0000256" key="4">
    <source>
        <dbReference type="ARBA" id="ARBA00022729"/>
    </source>
</evidence>
<organism evidence="6 7">
    <name type="scientific">Paenibacillus allorhizosphaerae</name>
    <dbReference type="NCBI Taxonomy" id="2849866"/>
    <lineage>
        <taxon>Bacteria</taxon>
        <taxon>Bacillati</taxon>
        <taxon>Bacillota</taxon>
        <taxon>Bacilli</taxon>
        <taxon>Bacillales</taxon>
        <taxon>Paenibacillaceae</taxon>
        <taxon>Paenibacillus</taxon>
    </lineage>
</organism>
<name>A0ABM8VAV3_9BACL</name>
<keyword evidence="4" id="KW-0732">Signal</keyword>
<evidence type="ECO:0000256" key="3">
    <source>
        <dbReference type="ARBA" id="ARBA00022448"/>
    </source>
</evidence>
<sequence>MLPDYDADAIFIVVNNEDGAKKLYAQLQSSPIWQGLKAVKANHIYPIPDQPWLDYSAMGNKMLLDHAEKLFSK</sequence>
<dbReference type="PANTHER" id="PTHR30532">
    <property type="entry name" value="IRON III DICITRATE-BINDING PERIPLASMIC PROTEIN"/>
    <property type="match status" value="1"/>
</dbReference>
<dbReference type="Pfam" id="PF01497">
    <property type="entry name" value="Peripla_BP_2"/>
    <property type="match status" value="1"/>
</dbReference>
<keyword evidence="3" id="KW-0813">Transport</keyword>
<evidence type="ECO:0000313" key="6">
    <source>
        <dbReference type="EMBL" id="CAG7617477.1"/>
    </source>
</evidence>
<evidence type="ECO:0000259" key="5">
    <source>
        <dbReference type="PROSITE" id="PS50983"/>
    </source>
</evidence>
<comment type="subcellular location">
    <subcellularLocation>
        <location evidence="1">Cell envelope</location>
    </subcellularLocation>
</comment>
<keyword evidence="7" id="KW-1185">Reference proteome</keyword>
<dbReference type="InterPro" id="IPR051313">
    <property type="entry name" value="Bact_iron-sidero_bind"/>
</dbReference>
<dbReference type="EMBL" id="CAJVCE010000001">
    <property type="protein sequence ID" value="CAG7617477.1"/>
    <property type="molecule type" value="Genomic_DNA"/>
</dbReference>
<feature type="domain" description="Fe/B12 periplasmic-binding" evidence="5">
    <location>
        <begin position="1"/>
        <end position="73"/>
    </location>
</feature>
<proteinExistence type="inferred from homology"/>
<comment type="caution">
    <text evidence="6">The sequence shown here is derived from an EMBL/GenBank/DDBJ whole genome shotgun (WGS) entry which is preliminary data.</text>
</comment>
<evidence type="ECO:0000256" key="1">
    <source>
        <dbReference type="ARBA" id="ARBA00004196"/>
    </source>
</evidence>
<reference evidence="6 7" key="1">
    <citation type="submission" date="2021-06" db="EMBL/GenBank/DDBJ databases">
        <authorList>
            <person name="Criscuolo A."/>
        </authorList>
    </citation>
    <scope>NUCLEOTIDE SEQUENCE [LARGE SCALE GENOMIC DNA]</scope>
    <source>
        <strain evidence="7">CIP 111802</strain>
    </source>
</reference>
<evidence type="ECO:0000256" key="2">
    <source>
        <dbReference type="ARBA" id="ARBA00008814"/>
    </source>
</evidence>
<dbReference type="PROSITE" id="PS50983">
    <property type="entry name" value="FE_B12_PBP"/>
    <property type="match status" value="1"/>
</dbReference>
<gene>
    <name evidence="6" type="ORF">PAECIP111802_00413</name>
</gene>
<dbReference type="PANTHER" id="PTHR30532:SF21">
    <property type="entry name" value="SIDEROPHORE-BINDING LIPOPROTEIN YFIY-RELATED"/>
    <property type="match status" value="1"/>
</dbReference>
<dbReference type="Proteomes" id="UP000730618">
    <property type="component" value="Unassembled WGS sequence"/>
</dbReference>
<evidence type="ECO:0000313" key="7">
    <source>
        <dbReference type="Proteomes" id="UP000730618"/>
    </source>
</evidence>
<comment type="similarity">
    <text evidence="2">Belongs to the bacterial solute-binding protein 8 family.</text>
</comment>
<protein>
    <recommendedName>
        <fullName evidence="5">Fe/B12 periplasmic-binding domain-containing protein</fullName>
    </recommendedName>
</protein>